<dbReference type="PANTHER" id="PTHR34227:SF1">
    <property type="entry name" value="DIMETHYL SULFOXIDE REDUCTASE CHAPERONE-RELATED"/>
    <property type="match status" value="1"/>
</dbReference>
<dbReference type="EMBL" id="FRAU01000002">
    <property type="protein sequence ID" value="SHK33452.1"/>
    <property type="molecule type" value="Genomic_DNA"/>
</dbReference>
<sequence>MTTFDPQLLAQLYHRLGQLLLDGRASTIRQLTGQLPELVEGLSETDPEALAAAHYHVLGREVPPYASLFCEVDRRIGGQTTEHYQRLYRAAGFTLDPRQEPADHLGQILHFLGFCLEQERPERQEAARQLLHGEGLAWLPVFAFAVARQQIPFMDRVVGLVTELIQAHQTLLSPPARRASLPWPDPAVPGPEAGLAQLAAYLTTPVRCGCYLSLADLQQIGRQVGLPVGVGPRVQVLETLLHTAALHGRARALLEALLALVEAWRQYLATCADKVGVWRERLEATRRLLQAAWETLD</sequence>
<evidence type="ECO:0000313" key="3">
    <source>
        <dbReference type="Proteomes" id="UP000185812"/>
    </source>
</evidence>
<dbReference type="Proteomes" id="UP000185812">
    <property type="component" value="Unassembled WGS sequence"/>
</dbReference>
<dbReference type="OrthoDB" id="147162at2"/>
<proteinExistence type="predicted"/>
<dbReference type="AlphaFoldDB" id="A0A1M6RLW7"/>
<dbReference type="PANTHER" id="PTHR34227">
    <property type="entry name" value="CHAPERONE PROTEIN YCDY"/>
    <property type="match status" value="1"/>
</dbReference>
<dbReference type="InterPro" id="IPR036411">
    <property type="entry name" value="TorD-like_sf"/>
</dbReference>
<dbReference type="Gene3D" id="1.10.3480.10">
    <property type="entry name" value="TorD-like"/>
    <property type="match status" value="1"/>
</dbReference>
<accession>A0A1M6RLW7</accession>
<evidence type="ECO:0000256" key="1">
    <source>
        <dbReference type="ARBA" id="ARBA00023186"/>
    </source>
</evidence>
<dbReference type="STRING" id="633813.SAMN04488087_0899"/>
<name>A0A1M6RLW7_9BACT</name>
<dbReference type="RefSeq" id="WP_072714762.1">
    <property type="nucleotide sequence ID" value="NZ_FRAU01000002.1"/>
</dbReference>
<reference evidence="3" key="1">
    <citation type="submission" date="2016-11" db="EMBL/GenBank/DDBJ databases">
        <authorList>
            <person name="Varghese N."/>
            <person name="Submissions S."/>
        </authorList>
    </citation>
    <scope>NUCLEOTIDE SEQUENCE [LARGE SCALE GENOMIC DNA]</scope>
    <source>
        <strain evidence="3">DSM 22212</strain>
    </source>
</reference>
<dbReference type="SUPFAM" id="SSF89155">
    <property type="entry name" value="TorD-like"/>
    <property type="match status" value="1"/>
</dbReference>
<dbReference type="Pfam" id="PF02613">
    <property type="entry name" value="Nitrate_red_del"/>
    <property type="match status" value="1"/>
</dbReference>
<protein>
    <submittedName>
        <fullName evidence="2">Nitrate reductase delta subunit</fullName>
    </submittedName>
</protein>
<keyword evidence="1" id="KW-0143">Chaperone</keyword>
<evidence type="ECO:0000313" key="2">
    <source>
        <dbReference type="EMBL" id="SHK33452.1"/>
    </source>
</evidence>
<keyword evidence="3" id="KW-1185">Reference proteome</keyword>
<gene>
    <name evidence="2" type="ORF">SAMN04488087_0899</name>
</gene>
<dbReference type="InterPro" id="IPR050289">
    <property type="entry name" value="TorD/DmsD_chaperones"/>
</dbReference>
<dbReference type="InterPro" id="IPR020945">
    <property type="entry name" value="DMSO/NO3_reduct_chaperone"/>
</dbReference>
<organism evidence="2 3">
    <name type="scientific">Rhodothermus profundi</name>
    <dbReference type="NCBI Taxonomy" id="633813"/>
    <lineage>
        <taxon>Bacteria</taxon>
        <taxon>Pseudomonadati</taxon>
        <taxon>Rhodothermota</taxon>
        <taxon>Rhodothermia</taxon>
        <taxon>Rhodothermales</taxon>
        <taxon>Rhodothermaceae</taxon>
        <taxon>Rhodothermus</taxon>
    </lineage>
</organism>